<dbReference type="GO" id="GO:0006633">
    <property type="term" value="P:fatty acid biosynthetic process"/>
    <property type="evidence" value="ECO:0007669"/>
    <property type="project" value="InterPro"/>
</dbReference>
<evidence type="ECO:0000256" key="6">
    <source>
        <dbReference type="ARBA" id="ARBA00023268"/>
    </source>
</evidence>
<dbReference type="SMART" id="SM00825">
    <property type="entry name" value="PKS_KS"/>
    <property type="match status" value="1"/>
</dbReference>
<dbReference type="Pfam" id="PF00698">
    <property type="entry name" value="Acyl_transf_1"/>
    <property type="match status" value="1"/>
</dbReference>
<dbReference type="FunFam" id="3.40.50.720:FF:000209">
    <property type="entry name" value="Polyketide synthase Pks12"/>
    <property type="match status" value="1"/>
</dbReference>
<dbReference type="Gene3D" id="3.10.129.110">
    <property type="entry name" value="Polyketide synthase dehydratase"/>
    <property type="match status" value="1"/>
</dbReference>
<dbReference type="PROSITE" id="PS00606">
    <property type="entry name" value="KS3_1"/>
    <property type="match status" value="1"/>
</dbReference>
<dbReference type="InterPro" id="IPR013217">
    <property type="entry name" value="Methyltransf_12"/>
</dbReference>
<keyword evidence="13" id="KW-1185">Reference proteome</keyword>
<evidence type="ECO:0000259" key="11">
    <source>
        <dbReference type="PROSITE" id="PS52019"/>
    </source>
</evidence>
<dbReference type="Pfam" id="PF00109">
    <property type="entry name" value="ketoacyl-synt"/>
    <property type="match status" value="1"/>
</dbReference>
<gene>
    <name evidence="12" type="ORF">EJ08DRAFT_673340</name>
</gene>
<keyword evidence="1" id="KW-0596">Phosphopantetheine</keyword>
<dbReference type="GO" id="GO:0016491">
    <property type="term" value="F:oxidoreductase activity"/>
    <property type="evidence" value="ECO:0007669"/>
    <property type="project" value="UniProtKB-KW"/>
</dbReference>
<dbReference type="SUPFAM" id="SSF53335">
    <property type="entry name" value="S-adenosyl-L-methionine-dependent methyltransferases"/>
    <property type="match status" value="1"/>
</dbReference>
<dbReference type="Gene3D" id="3.40.50.150">
    <property type="entry name" value="Vaccinia Virus protein VP39"/>
    <property type="match status" value="1"/>
</dbReference>
<feature type="region of interest" description="N-terminal hotdog fold" evidence="8">
    <location>
        <begin position="938"/>
        <end position="1074"/>
    </location>
</feature>
<dbReference type="Pfam" id="PF23114">
    <property type="entry name" value="NAD-bd_HRPKS_sdrA"/>
    <property type="match status" value="1"/>
</dbReference>
<dbReference type="InterPro" id="IPR042104">
    <property type="entry name" value="PKS_dehydratase_sf"/>
</dbReference>
<dbReference type="SUPFAM" id="SSF55048">
    <property type="entry name" value="Probable ACP-binding domain of malonyl-CoA ACP transacylase"/>
    <property type="match status" value="1"/>
</dbReference>
<dbReference type="InterPro" id="IPR016036">
    <property type="entry name" value="Malonyl_transacylase_ACP-bd"/>
</dbReference>
<dbReference type="InterPro" id="IPR050091">
    <property type="entry name" value="PKS_NRPS_Biosynth_Enz"/>
</dbReference>
<dbReference type="Gene3D" id="3.40.47.10">
    <property type="match status" value="1"/>
</dbReference>
<dbReference type="InterPro" id="IPR029063">
    <property type="entry name" value="SAM-dependent_MTases_sf"/>
</dbReference>
<dbReference type="InterPro" id="IPR013154">
    <property type="entry name" value="ADH-like_N"/>
</dbReference>
<dbReference type="InterPro" id="IPR056501">
    <property type="entry name" value="NAD-bd_HRPKS_sdrA"/>
</dbReference>
<dbReference type="EMBL" id="MU007119">
    <property type="protein sequence ID" value="KAF2419578.1"/>
    <property type="molecule type" value="Genomic_DNA"/>
</dbReference>
<dbReference type="Gene3D" id="1.10.1200.10">
    <property type="entry name" value="ACP-like"/>
    <property type="match status" value="1"/>
</dbReference>
<dbReference type="InterPro" id="IPR009081">
    <property type="entry name" value="PP-bd_ACP"/>
</dbReference>
<evidence type="ECO:0000256" key="7">
    <source>
        <dbReference type="ARBA" id="ARBA00023315"/>
    </source>
</evidence>
<proteinExistence type="predicted"/>
<dbReference type="InterPro" id="IPR016035">
    <property type="entry name" value="Acyl_Trfase/lysoPLipase"/>
</dbReference>
<dbReference type="InterPro" id="IPR049551">
    <property type="entry name" value="PKS_DH_C"/>
</dbReference>
<dbReference type="Gene3D" id="3.90.180.10">
    <property type="entry name" value="Medium-chain alcohol dehydrogenases, catalytic domain"/>
    <property type="match status" value="1"/>
</dbReference>
<protein>
    <submittedName>
        <fullName evidence="12">Polyketide synthase</fullName>
    </submittedName>
</protein>
<evidence type="ECO:0000256" key="1">
    <source>
        <dbReference type="ARBA" id="ARBA00022450"/>
    </source>
</evidence>
<dbReference type="InterPro" id="IPR032821">
    <property type="entry name" value="PKS_assoc"/>
</dbReference>
<dbReference type="PROSITE" id="PS50075">
    <property type="entry name" value="CARRIER"/>
    <property type="match status" value="1"/>
</dbReference>
<keyword evidence="4" id="KW-0521">NADP</keyword>
<dbReference type="InterPro" id="IPR036291">
    <property type="entry name" value="NAD(P)-bd_dom_sf"/>
</dbReference>
<dbReference type="Pfam" id="PF14765">
    <property type="entry name" value="PS-DH"/>
    <property type="match status" value="1"/>
</dbReference>
<dbReference type="Pfam" id="PF08659">
    <property type="entry name" value="KR"/>
    <property type="match status" value="1"/>
</dbReference>
<dbReference type="InterPro" id="IPR014030">
    <property type="entry name" value="Ketoacyl_synth_N"/>
</dbReference>
<dbReference type="SUPFAM" id="SSF50129">
    <property type="entry name" value="GroES-like"/>
    <property type="match status" value="1"/>
</dbReference>
<evidence type="ECO:0000259" key="9">
    <source>
        <dbReference type="PROSITE" id="PS50075"/>
    </source>
</evidence>
<dbReference type="GO" id="GO:0031177">
    <property type="term" value="F:phosphopantetheine binding"/>
    <property type="evidence" value="ECO:0007669"/>
    <property type="project" value="InterPro"/>
</dbReference>
<dbReference type="InterPro" id="IPR049552">
    <property type="entry name" value="PKS_DH_N"/>
</dbReference>
<dbReference type="InterPro" id="IPR036736">
    <property type="entry name" value="ACP-like_sf"/>
</dbReference>
<accession>A0A9P4NFL8</accession>
<dbReference type="Proteomes" id="UP000800235">
    <property type="component" value="Unassembled WGS sequence"/>
</dbReference>
<dbReference type="SUPFAM" id="SSF53901">
    <property type="entry name" value="Thiolase-like"/>
    <property type="match status" value="1"/>
</dbReference>
<dbReference type="SMART" id="SM00823">
    <property type="entry name" value="PKS_PP"/>
    <property type="match status" value="1"/>
</dbReference>
<dbReference type="InterPro" id="IPR049900">
    <property type="entry name" value="PKS_mFAS_DH"/>
</dbReference>
<evidence type="ECO:0000256" key="8">
    <source>
        <dbReference type="PROSITE-ProRule" id="PRU01363"/>
    </source>
</evidence>
<evidence type="ECO:0000256" key="2">
    <source>
        <dbReference type="ARBA" id="ARBA00022553"/>
    </source>
</evidence>
<feature type="domain" description="Carrier" evidence="9">
    <location>
        <begin position="2451"/>
        <end position="2528"/>
    </location>
</feature>
<organism evidence="12 13">
    <name type="scientific">Tothia fuscella</name>
    <dbReference type="NCBI Taxonomy" id="1048955"/>
    <lineage>
        <taxon>Eukaryota</taxon>
        <taxon>Fungi</taxon>
        <taxon>Dikarya</taxon>
        <taxon>Ascomycota</taxon>
        <taxon>Pezizomycotina</taxon>
        <taxon>Dothideomycetes</taxon>
        <taxon>Pleosporomycetidae</taxon>
        <taxon>Venturiales</taxon>
        <taxon>Cylindrosympodiaceae</taxon>
        <taxon>Tothia</taxon>
    </lineage>
</organism>
<dbReference type="GO" id="GO:0004312">
    <property type="term" value="F:fatty acid synthase activity"/>
    <property type="evidence" value="ECO:0007669"/>
    <property type="project" value="TreeGrafter"/>
</dbReference>
<dbReference type="SUPFAM" id="SSF47336">
    <property type="entry name" value="ACP-like"/>
    <property type="match status" value="1"/>
</dbReference>
<dbReference type="SMART" id="SM00827">
    <property type="entry name" value="PKS_AT"/>
    <property type="match status" value="1"/>
</dbReference>
<dbReference type="CDD" id="cd00833">
    <property type="entry name" value="PKS"/>
    <property type="match status" value="1"/>
</dbReference>
<dbReference type="InterPro" id="IPR014031">
    <property type="entry name" value="Ketoacyl_synth_C"/>
</dbReference>
<dbReference type="Gene3D" id="3.40.366.10">
    <property type="entry name" value="Malonyl-Coenzyme A Acyl Carrier Protein, domain 2"/>
    <property type="match status" value="1"/>
</dbReference>
<feature type="domain" description="PKS/mFAS DH" evidence="11">
    <location>
        <begin position="938"/>
        <end position="1232"/>
    </location>
</feature>
<dbReference type="Pfam" id="PF08242">
    <property type="entry name" value="Methyltransf_12"/>
    <property type="match status" value="1"/>
</dbReference>
<dbReference type="InterPro" id="IPR057326">
    <property type="entry name" value="KR_dom"/>
</dbReference>
<dbReference type="FunFam" id="3.40.366.10:FF:000002">
    <property type="entry name" value="Probable polyketide synthase 2"/>
    <property type="match status" value="1"/>
</dbReference>
<reference evidence="12" key="1">
    <citation type="journal article" date="2020" name="Stud. Mycol.">
        <title>101 Dothideomycetes genomes: a test case for predicting lifestyles and emergence of pathogens.</title>
        <authorList>
            <person name="Haridas S."/>
            <person name="Albert R."/>
            <person name="Binder M."/>
            <person name="Bloem J."/>
            <person name="Labutti K."/>
            <person name="Salamov A."/>
            <person name="Andreopoulos B."/>
            <person name="Baker S."/>
            <person name="Barry K."/>
            <person name="Bills G."/>
            <person name="Bluhm B."/>
            <person name="Cannon C."/>
            <person name="Castanera R."/>
            <person name="Culley D."/>
            <person name="Daum C."/>
            <person name="Ezra D."/>
            <person name="Gonzalez J."/>
            <person name="Henrissat B."/>
            <person name="Kuo A."/>
            <person name="Liang C."/>
            <person name="Lipzen A."/>
            <person name="Lutzoni F."/>
            <person name="Magnuson J."/>
            <person name="Mondo S."/>
            <person name="Nolan M."/>
            <person name="Ohm R."/>
            <person name="Pangilinan J."/>
            <person name="Park H.-J."/>
            <person name="Ramirez L."/>
            <person name="Alfaro M."/>
            <person name="Sun H."/>
            <person name="Tritt A."/>
            <person name="Yoshinaga Y."/>
            <person name="Zwiers L.-H."/>
            <person name="Turgeon B."/>
            <person name="Goodwin S."/>
            <person name="Spatafora J."/>
            <person name="Crous P."/>
            <person name="Grigoriev I."/>
        </authorList>
    </citation>
    <scope>NUCLEOTIDE SEQUENCE</scope>
    <source>
        <strain evidence="12">CBS 130266</strain>
    </source>
</reference>
<sequence>MNGSNGIGETGDPTLPIAIIGLSARLPGDATDPESLYRLCADAKDAWSPVPSDRFNQEAFYHPDPNRNGTSNVRGAHFLNEDLALFDAPFFGMTKAEAAALDPQQRLLLESCYEAFENAGIRMEDVFGSNTSVFVGSFCKDWGEITLRDPGIGQAMLSNRLSYYFNLTGPSVTLDTACSASLVALHLAVQSLKSGESKQAVVGGVNVMLNHDMMVTMSSMRFLSPDGRSYTYDSRANGYARGEGVSCLILKPLADALAAGDTIRAVIRNTGVNSDGKTMGITLPSPKAQAALIKKTYADAGLDPLETNYVETHGTGTQAGDPLEAAALAEVFGRNRTDPIDVGSIKTNVGHLEGASGVAGLVKTVLMLENKMIVPNAHFDVANERIPLDEWRLMVPTELKEWDTTLRRASINSFGYGGTNAHVIVDEAEGYLAARNLVGLCRKHKTQLETSTAEPSLTNRLVNGHSSPPTRRRLFTLSTFDELCGLKQAENLAKFIEQMPLSKDHTILDDIAYSLNDRRSLFSWRFACHAENREQLTTALRVGVKYAHSPKNATVAFCFTGQGAQWYAMGRELIEMSALFRNTILDCSEHLQLLGAKWSILEELSKPLETSRVNEAAFSQPCCTAVQIALTNLLHSWGVRPAAVVGHSSGEIAAAYAAQILSLHDSMAVSYYRGVCAARVPKGKGGMAAINATEAETKTLISTLGGEVSIACFNSEKSLTVSGDAHAIDELLNSCKERNIFARRLLVDVAYHSPHMTVVADDYHNCIANVRPQEGTGVPFYSSVTGKLLEPSLVGPEYWVQNLLSPVQFLGAVSSMCSMKSNTRRGGTSQKSPNIIVELGPHSALAGPVKQIVGRFKTSYLSALIRGKDAVETTMDLASQLYALGIKSLNFSQINNPDGATSPSLVVDLPKYPFNHQVSYWAEPRESILYRLRKWPRHDLLGAPVRMPNTLEPRWRNWIRSSELPWINDHKVQGLVVYPAAGFIAMAVEAAFQRASSLGMDIESYELREISIGQAMIIPETSGEVESMLSLRPYSENSRASSDIWDDFRVSSAAEDGTWTEHCRGLISVKAKHKTGNEVNDLQQEDEELMYESCLGIGLDYGASFANLIKARGAANRTSGVIKVPSIEEIMPAKYHSPCVVHPATLDACFHVCFPAQGILTSPIVPTFISKMSISHDITKTAGEELEVHMKVDKRSLRDTISSEIVFQKGKALPVISITSLTTTSLNTTVSTDGSKAPRKTYFREHWGTDAALLTSSQYENMCAFLSPGTDEASLSRLLDEMGFYIAERALSKVPESFVPSMAIHNQKLYKSVRQLQSDVHNSRLPFDVSAWLATAEEQRDVVWEKVRQSGDEGRFVALVGDNLHRILLQEVDPLEVVMEDDALGKYYANNSRMKRQYEQAAIYIDILAHKNPQMKILEIGSGTGGATFNMLRAFGGNDRASLARFSSYDVTDISTGFFEKVQEKAQLWGDLVHYRKLDIEQDPAGQGFEMGSYDLIIAANVLHATRSMDRTMTNVRKLMKPGGKLVLTELMRKSGGIANLFGIFPGWWIGEEEDRQEGALLAEEGWDSILRKTGFGGIELCIWDTPDISTHQGSNLIATAVESPPVNGVKNGTTGSRLPNTTIVTEDMQESVLTLLRDKLPGTTQFAKLADVRPHGRVCIVLSELLAPILGNPRPEQFESLKTLMLESEGILWVTRGAVIDGSHPDLDMISGLMRTLRMELGGSSLITLDLEATGDAERTGWITEAEIQTVLRVFEHNFQAGVQPSYQQLETEYAERGGVLLIPRLVEDSLTGDFVASRIQNASPVLDTIVQPERPLKVEIGTPGLLDSLYFDDDKRMTGEPAPDEIDIEVKAAAVNFRDVMMAMGQIETHALGCEASGIVARVGSRAEGFNVGDRVITHADGSFSNFIRVKPSAGGVVAVPEGMDFEVATTLPIVYCTSLHAIRVANLQRGETVLIHAASGGLGQALIMLCQYFGAEIFATVGTKEKQRFIVDNYGIPEDHIFSSRDSSFASGVMRRTQGRGIDVIMNSLSSDLLRVTWECIASFGRFIELGKKDFAVNSRLEMAPFARNVSYIAVDLVTLLEERPKRGRVIWQEVMDLIGQGHIKAPQPISVYGMGDLEKVLRIMSSGKHMGKMVLVPRAEEKALVMPPPLPPTRLKHNATYLLAGGLGGIGRALAIWMVNHGARYIAFTSRSGIKQAAAAEAVRDLERRGATVKVVTCDISDEGQLKAALIDIGKDLPPIKGLIQSALVIKNDLFANMSLEEVWIPSLKPKVQGTWNLHRQLPADLDFFIMLSSMVGIFGNQGQAAYGAASSFQDSFAVHRNSLGLPATTIDLGMVTGVGYVAERSQLQQNLTNQEFEQIPEEECMAIIESAIVHSGRPNKTGSIMTGVGLANFAAGGGKNRPFYYTPKFSHFRRMAESSSGIDHNHESGSLGRVRDFLEASRTFAEAVEHVVTAVLTKTSTLLMIPAEDLDAKRAMSEYGMDSLVAVEMRNWITREIEVTVPILELLGKQSIQDLCKNIARQSKLVERSLLTTSAD</sequence>
<evidence type="ECO:0000313" key="13">
    <source>
        <dbReference type="Proteomes" id="UP000800235"/>
    </source>
</evidence>
<dbReference type="SUPFAM" id="SSF51735">
    <property type="entry name" value="NAD(P)-binding Rossmann-fold domains"/>
    <property type="match status" value="2"/>
</dbReference>
<feature type="active site" description="Proton donor; for dehydratase activity" evidence="8">
    <location>
        <position position="1147"/>
    </location>
</feature>
<dbReference type="PROSITE" id="PS52004">
    <property type="entry name" value="KS3_2"/>
    <property type="match status" value="1"/>
</dbReference>
<evidence type="ECO:0000256" key="5">
    <source>
        <dbReference type="ARBA" id="ARBA00023002"/>
    </source>
</evidence>
<dbReference type="CDD" id="cd05195">
    <property type="entry name" value="enoyl_red"/>
    <property type="match status" value="1"/>
</dbReference>
<dbReference type="PROSITE" id="PS00012">
    <property type="entry name" value="PHOSPHOPANTETHEINE"/>
    <property type="match status" value="1"/>
</dbReference>
<keyword evidence="7" id="KW-0012">Acyltransferase</keyword>
<dbReference type="Pfam" id="PF23297">
    <property type="entry name" value="ACP_SdgA_C"/>
    <property type="match status" value="1"/>
</dbReference>
<dbReference type="PANTHER" id="PTHR43775:SF29">
    <property type="entry name" value="ASPERFURANONE POLYKETIDE SYNTHASE AFOG-RELATED"/>
    <property type="match status" value="1"/>
</dbReference>
<dbReference type="InterPro" id="IPR020841">
    <property type="entry name" value="PKS_Beta-ketoAc_synthase_dom"/>
</dbReference>
<dbReference type="InterPro" id="IPR020806">
    <property type="entry name" value="PKS_PP-bd"/>
</dbReference>
<dbReference type="CDD" id="cd02440">
    <property type="entry name" value="AdoMet_MTases"/>
    <property type="match status" value="1"/>
</dbReference>
<dbReference type="InterPro" id="IPR011032">
    <property type="entry name" value="GroES-like_sf"/>
</dbReference>
<feature type="active site" description="Proton acceptor; for dehydratase activity" evidence="8">
    <location>
        <position position="970"/>
    </location>
</feature>
<dbReference type="GO" id="GO:1901336">
    <property type="term" value="P:lactone biosynthetic process"/>
    <property type="evidence" value="ECO:0007669"/>
    <property type="project" value="UniProtKB-ARBA"/>
</dbReference>
<keyword evidence="6" id="KW-0511">Multifunctional enzyme</keyword>
<dbReference type="Pfam" id="PF16197">
    <property type="entry name" value="KAsynt_C_assoc"/>
    <property type="match status" value="1"/>
</dbReference>
<dbReference type="OrthoDB" id="329835at2759"/>
<evidence type="ECO:0000256" key="3">
    <source>
        <dbReference type="ARBA" id="ARBA00022679"/>
    </source>
</evidence>
<dbReference type="SUPFAM" id="SSF52151">
    <property type="entry name" value="FabD/lysophospholipase-like"/>
    <property type="match status" value="1"/>
</dbReference>
<dbReference type="SMART" id="SM00829">
    <property type="entry name" value="PKS_ER"/>
    <property type="match status" value="1"/>
</dbReference>
<dbReference type="GO" id="GO:0030639">
    <property type="term" value="P:polyketide biosynthetic process"/>
    <property type="evidence" value="ECO:0007669"/>
    <property type="project" value="UniProtKB-ARBA"/>
</dbReference>
<dbReference type="PROSITE" id="PS52019">
    <property type="entry name" value="PKS_MFAS_DH"/>
    <property type="match status" value="1"/>
</dbReference>
<dbReference type="Pfam" id="PF21089">
    <property type="entry name" value="PKS_DH_N"/>
    <property type="match status" value="1"/>
</dbReference>
<dbReference type="InterPro" id="IPR013968">
    <property type="entry name" value="PKS_KR"/>
</dbReference>
<dbReference type="SMART" id="SM00826">
    <property type="entry name" value="PKS_DH"/>
    <property type="match status" value="1"/>
</dbReference>
<dbReference type="Pfam" id="PF02801">
    <property type="entry name" value="Ketoacyl-synt_C"/>
    <property type="match status" value="1"/>
</dbReference>
<name>A0A9P4NFL8_9PEZI</name>
<dbReference type="InterPro" id="IPR020807">
    <property type="entry name" value="PKS_DH"/>
</dbReference>
<evidence type="ECO:0000256" key="4">
    <source>
        <dbReference type="ARBA" id="ARBA00022857"/>
    </source>
</evidence>
<feature type="domain" description="Ketosynthase family 3 (KS3)" evidence="10">
    <location>
        <begin position="14"/>
        <end position="427"/>
    </location>
</feature>
<dbReference type="Gene3D" id="3.30.70.3290">
    <property type="match status" value="1"/>
</dbReference>
<dbReference type="InterPro" id="IPR006162">
    <property type="entry name" value="Ppantetheine_attach_site"/>
</dbReference>
<dbReference type="Gene3D" id="3.40.50.720">
    <property type="entry name" value="NAD(P)-binding Rossmann-like Domain"/>
    <property type="match status" value="2"/>
</dbReference>
<dbReference type="InterPro" id="IPR018201">
    <property type="entry name" value="Ketoacyl_synth_AS"/>
</dbReference>
<dbReference type="GO" id="GO:0004315">
    <property type="term" value="F:3-oxoacyl-[acyl-carrier-protein] synthase activity"/>
    <property type="evidence" value="ECO:0007669"/>
    <property type="project" value="InterPro"/>
</dbReference>
<evidence type="ECO:0000259" key="10">
    <source>
        <dbReference type="PROSITE" id="PS52004"/>
    </source>
</evidence>
<dbReference type="Pfam" id="PF13602">
    <property type="entry name" value="ADH_zinc_N_2"/>
    <property type="match status" value="1"/>
</dbReference>
<feature type="region of interest" description="C-terminal hotdog fold" evidence="8">
    <location>
        <begin position="1082"/>
        <end position="1232"/>
    </location>
</feature>
<comment type="caution">
    <text evidence="12">The sequence shown here is derived from an EMBL/GenBank/DDBJ whole genome shotgun (WGS) entry which is preliminary data.</text>
</comment>
<dbReference type="InterPro" id="IPR020843">
    <property type="entry name" value="ER"/>
</dbReference>
<dbReference type="InterPro" id="IPR001227">
    <property type="entry name" value="Ac_transferase_dom_sf"/>
</dbReference>
<dbReference type="InterPro" id="IPR014043">
    <property type="entry name" value="Acyl_transferase_dom"/>
</dbReference>
<dbReference type="Pfam" id="PF08240">
    <property type="entry name" value="ADH_N"/>
    <property type="match status" value="1"/>
</dbReference>
<keyword evidence="2" id="KW-0597">Phosphoprotein</keyword>
<dbReference type="InterPro" id="IPR016039">
    <property type="entry name" value="Thiolase-like"/>
</dbReference>
<keyword evidence="3" id="KW-0808">Transferase</keyword>
<evidence type="ECO:0000313" key="12">
    <source>
        <dbReference type="EMBL" id="KAF2419578.1"/>
    </source>
</evidence>
<dbReference type="PANTHER" id="PTHR43775">
    <property type="entry name" value="FATTY ACID SYNTHASE"/>
    <property type="match status" value="1"/>
</dbReference>
<keyword evidence="5" id="KW-0560">Oxidoreductase</keyword>
<dbReference type="SMART" id="SM00822">
    <property type="entry name" value="PKS_KR"/>
    <property type="match status" value="1"/>
</dbReference>